<name>A0A0A9HJ98_ARUDO</name>
<evidence type="ECO:0000313" key="1">
    <source>
        <dbReference type="EMBL" id="JAE37220.1"/>
    </source>
</evidence>
<accession>A0A0A9HJ98</accession>
<dbReference type="AlphaFoldDB" id="A0A0A9HJ98"/>
<proteinExistence type="predicted"/>
<organism evidence="1">
    <name type="scientific">Arundo donax</name>
    <name type="common">Giant reed</name>
    <name type="synonym">Donax arundinaceus</name>
    <dbReference type="NCBI Taxonomy" id="35708"/>
    <lineage>
        <taxon>Eukaryota</taxon>
        <taxon>Viridiplantae</taxon>
        <taxon>Streptophyta</taxon>
        <taxon>Embryophyta</taxon>
        <taxon>Tracheophyta</taxon>
        <taxon>Spermatophyta</taxon>
        <taxon>Magnoliopsida</taxon>
        <taxon>Liliopsida</taxon>
        <taxon>Poales</taxon>
        <taxon>Poaceae</taxon>
        <taxon>PACMAD clade</taxon>
        <taxon>Arundinoideae</taxon>
        <taxon>Arundineae</taxon>
        <taxon>Arundo</taxon>
    </lineage>
</organism>
<dbReference type="EMBL" id="GBRH01160676">
    <property type="protein sequence ID" value="JAE37220.1"/>
    <property type="molecule type" value="Transcribed_RNA"/>
</dbReference>
<reference evidence="1" key="1">
    <citation type="submission" date="2014-09" db="EMBL/GenBank/DDBJ databases">
        <authorList>
            <person name="Magalhaes I.L.F."/>
            <person name="Oliveira U."/>
            <person name="Santos F.R."/>
            <person name="Vidigal T.H.D.A."/>
            <person name="Brescovit A.D."/>
            <person name="Santos A.J."/>
        </authorList>
    </citation>
    <scope>NUCLEOTIDE SEQUENCE</scope>
    <source>
        <tissue evidence="1">Shoot tissue taken approximately 20 cm above the soil surface</tissue>
    </source>
</reference>
<reference evidence="1" key="2">
    <citation type="journal article" date="2015" name="Data Brief">
        <title>Shoot transcriptome of the giant reed, Arundo donax.</title>
        <authorList>
            <person name="Barrero R.A."/>
            <person name="Guerrero F.D."/>
            <person name="Moolhuijzen P."/>
            <person name="Goolsby J.A."/>
            <person name="Tidwell J."/>
            <person name="Bellgard S.E."/>
            <person name="Bellgard M.I."/>
        </authorList>
    </citation>
    <scope>NUCLEOTIDE SEQUENCE</scope>
    <source>
        <tissue evidence="1">Shoot tissue taken approximately 20 cm above the soil surface</tissue>
    </source>
</reference>
<protein>
    <submittedName>
        <fullName evidence="1">Uncharacterized protein</fullName>
    </submittedName>
</protein>
<sequence length="37" mass="4346">MGSQWHLRVNITNSSGIVLFSSRLAHLDHWIKIKRLM</sequence>